<keyword evidence="2" id="KW-0540">Nuclease</keyword>
<dbReference type="RefSeq" id="WP_029243645.1">
    <property type="nucleotide sequence ID" value="NZ_CP036495.1"/>
</dbReference>
<organism evidence="2 3">
    <name type="scientific">Pseudomonas viridiflava</name>
    <name type="common">Phytomonas viridiflava</name>
    <dbReference type="NCBI Taxonomy" id="33069"/>
    <lineage>
        <taxon>Bacteria</taxon>
        <taxon>Pseudomonadati</taxon>
        <taxon>Pseudomonadota</taxon>
        <taxon>Gammaproteobacteria</taxon>
        <taxon>Pseudomonadales</taxon>
        <taxon>Pseudomonadaceae</taxon>
        <taxon>Pseudomonas</taxon>
    </lineage>
</organism>
<dbReference type="GO" id="GO:0004519">
    <property type="term" value="F:endonuclease activity"/>
    <property type="evidence" value="ECO:0007669"/>
    <property type="project" value="UniProtKB-KW"/>
</dbReference>
<protein>
    <submittedName>
        <fullName evidence="2">HNH endonuclease</fullName>
    </submittedName>
</protein>
<keyword evidence="2" id="KW-0378">Hydrolase</keyword>
<proteinExistence type="predicted"/>
<keyword evidence="2" id="KW-0255">Endonuclease</keyword>
<accession>A0AA46VX46</accession>
<sequence>MKCIICNKEKEKDEFSLEHILPQSLGGALCPDEFKTRRVCRPCNSIMGLFVDAQLTKGVLGQNGLATAALHYFDPDNLRVIPLQYLGHVTNLLLDEQFTCELWLGTIGGLVYHRRRKSDSKFDFFAGGNPINLKKFGGEAYIFTQHQDEFWNMMFLVSAREKFKNSKLISGNVNLPADPDFFSPTTNYEKKFLAQLQSKQGKEHDVTFKILHGFEQRFLCKFALAYGHNRLGEEFIESSYALKLRNALWEKNSNMRASLGISFNERVWVDDDETWSHLAWPGIHTIAIVPEADKLLAVIYLFGTQLITITLSDDPIFWRGKITSSEVHVICQTLNQHAGPFLLENFVAHRLGGEQIPELLEIDYKEFDVADLPSFDELRY</sequence>
<evidence type="ECO:0000313" key="3">
    <source>
        <dbReference type="Proteomes" id="UP001163644"/>
    </source>
</evidence>
<name>A0AA46VX46_PSEVI</name>
<dbReference type="InterPro" id="IPR029471">
    <property type="entry name" value="HNH_5"/>
</dbReference>
<dbReference type="Pfam" id="PF14279">
    <property type="entry name" value="HNH_5"/>
    <property type="match status" value="1"/>
</dbReference>
<reference evidence="2" key="1">
    <citation type="submission" date="2019-02" db="EMBL/GenBank/DDBJ databases">
        <authorList>
            <person name="Lutz S."/>
            <person name="Schori C."/>
            <person name="Ahrens C.H."/>
            <person name="Gueguen E."/>
        </authorList>
    </citation>
    <scope>NUCLEOTIDE SEQUENCE</scope>
    <source>
        <strain evidence="2">Psy35</strain>
    </source>
</reference>
<gene>
    <name evidence="2" type="ORF">EZZ81_10810</name>
</gene>
<dbReference type="Proteomes" id="UP001163644">
    <property type="component" value="Chromosome"/>
</dbReference>
<evidence type="ECO:0000313" key="2">
    <source>
        <dbReference type="EMBL" id="UZA68687.1"/>
    </source>
</evidence>
<dbReference type="AlphaFoldDB" id="A0AA46VX46"/>
<evidence type="ECO:0000259" key="1">
    <source>
        <dbReference type="Pfam" id="PF14279"/>
    </source>
</evidence>
<dbReference type="EMBL" id="CP036495">
    <property type="protein sequence ID" value="UZA68687.1"/>
    <property type="molecule type" value="Genomic_DNA"/>
</dbReference>
<dbReference type="Gene3D" id="1.10.30.50">
    <property type="match status" value="1"/>
</dbReference>
<feature type="domain" description="HNH endonuclease 5" evidence="1">
    <location>
        <begin position="3"/>
        <end position="57"/>
    </location>
</feature>